<dbReference type="Proteomes" id="UP000615796">
    <property type="component" value="Unassembled WGS sequence"/>
</dbReference>
<evidence type="ECO:0000313" key="1">
    <source>
        <dbReference type="EMBL" id="MBC5851136.1"/>
    </source>
</evidence>
<protein>
    <submittedName>
        <fullName evidence="1">Uncharacterized protein</fullName>
    </submittedName>
</protein>
<sequence length="129" mass="14829">MYNLIIGKDALRLVNLINKKSKYKELYKITESLSKSGVKSSDLLRFINRISASIKLRSYSTCRDEVVIPLYEHLSDSSLETIHALPLMSPDTKKMDSRIVFGLAIIYLRVVMMYNNSRTLIALPQRRTC</sequence>
<organism evidence="1 2">
    <name type="scientific">Vibrio metschnikovii</name>
    <dbReference type="NCBI Taxonomy" id="28172"/>
    <lineage>
        <taxon>Bacteria</taxon>
        <taxon>Pseudomonadati</taxon>
        <taxon>Pseudomonadota</taxon>
        <taxon>Gammaproteobacteria</taxon>
        <taxon>Vibrionales</taxon>
        <taxon>Vibrionaceae</taxon>
        <taxon>Vibrio</taxon>
    </lineage>
</organism>
<dbReference type="EMBL" id="JACRUP010000005">
    <property type="protein sequence ID" value="MBC5851136.1"/>
    <property type="molecule type" value="Genomic_DNA"/>
</dbReference>
<comment type="caution">
    <text evidence="1">The sequence shown here is derived from an EMBL/GenBank/DDBJ whole genome shotgun (WGS) entry which is preliminary data.</text>
</comment>
<keyword evidence="2" id="KW-1185">Reference proteome</keyword>
<gene>
    <name evidence="1" type="ORF">H8Q88_09165</name>
</gene>
<dbReference type="AlphaFoldDB" id="A0A9X0UIP4"/>
<accession>A0A9X0UIP4</accession>
<name>A0A9X0UIP4_VIBME</name>
<reference evidence="1" key="1">
    <citation type="submission" date="2020-08" db="EMBL/GenBank/DDBJ databases">
        <title>Genome Sequencing and Pan-Genome Analysis of Migratory bird Vibrio Strains, Inner Mongolia.</title>
        <authorList>
            <person name="Zheng L."/>
        </authorList>
    </citation>
    <scope>NUCLEOTIDE SEQUENCE</scope>
    <source>
        <strain evidence="1">M13F</strain>
    </source>
</reference>
<proteinExistence type="predicted"/>
<dbReference type="RefSeq" id="WP_187025931.1">
    <property type="nucleotide sequence ID" value="NZ_JACRUP010000005.1"/>
</dbReference>
<evidence type="ECO:0000313" key="2">
    <source>
        <dbReference type="Proteomes" id="UP000615796"/>
    </source>
</evidence>